<protein>
    <recommendedName>
        <fullName evidence="15">Diphenol oxidase</fullName>
    </recommendedName>
</protein>
<evidence type="ECO:0000256" key="6">
    <source>
        <dbReference type="ARBA" id="ARBA00023180"/>
    </source>
</evidence>
<dbReference type="CDD" id="cd13857">
    <property type="entry name" value="CuRO_1_Diphenol_Ox"/>
    <property type="match status" value="1"/>
</dbReference>
<gene>
    <name evidence="13" type="ORF">IAR55_003303</name>
</gene>
<keyword evidence="5" id="KW-1015">Disulfide bond</keyword>
<comment type="function">
    <text evidence="7">Laccase that catalyzes the oxidation of certain aromatic compounds, including L-dopa, to quinones, which then polymerize to melanin. Able to oxidize a wide variety of aromatic diphenol and diamino groups in the ortho, meta, and para positions but not monophenolic groups such as in phenol, tyramine, or tyrosine. Plays an important role in virulence. Plays a role in dissemination to extrapulmonary sites but is not involved in pulmonary growth or in elicitation of cellular immune responses in the lung.</text>
</comment>
<keyword evidence="3" id="KW-0134">Cell wall</keyword>
<name>A0AAW0YZA4_9TREE</name>
<evidence type="ECO:0000259" key="10">
    <source>
        <dbReference type="Pfam" id="PF00394"/>
    </source>
</evidence>
<feature type="signal peptide" evidence="9">
    <location>
        <begin position="1"/>
        <end position="22"/>
    </location>
</feature>
<dbReference type="GO" id="GO:0016491">
    <property type="term" value="F:oxidoreductase activity"/>
    <property type="evidence" value="ECO:0007669"/>
    <property type="project" value="InterPro"/>
</dbReference>
<organism evidence="13 14">
    <name type="scientific">Kwoniella newhampshirensis</name>
    <dbReference type="NCBI Taxonomy" id="1651941"/>
    <lineage>
        <taxon>Eukaryota</taxon>
        <taxon>Fungi</taxon>
        <taxon>Dikarya</taxon>
        <taxon>Basidiomycota</taxon>
        <taxon>Agaricomycotina</taxon>
        <taxon>Tremellomycetes</taxon>
        <taxon>Tremellales</taxon>
        <taxon>Cryptococcaceae</taxon>
        <taxon>Kwoniella</taxon>
    </lineage>
</organism>
<dbReference type="InterPro" id="IPR011707">
    <property type="entry name" value="Cu-oxidase-like_N"/>
</dbReference>
<dbReference type="KEGG" id="kne:92180561"/>
<dbReference type="GO" id="GO:0005507">
    <property type="term" value="F:copper ion binding"/>
    <property type="evidence" value="ECO:0007669"/>
    <property type="project" value="InterPro"/>
</dbReference>
<sequence length="686" mass="74622">MPPLTVTKLFILLSPLVTLVRGQGASAVATAGEATAVNSAIAEATSDAAAAGVPAPTAAAPAGPAGGPPGGPPPGAPGGPPIDPAVATATYYIPPIPQNTAWNDPKTYLLSNEFEITNVSQTREYWFDIGESAGSPDGFERQIYTVNNQFPGPKIEINEGDEVIVHVTNHLEEGQSIHWHGLNQNGTVLMDGIAGVTQCPIPPGKTFTYKFRPQGQYGNFWWHSHYGNTMADGIIGPFIIHSVRDPIVRGRDYDEEQIVILHDWQHDRADVVTGAQTGPGGYRGTLASPEPDAILINGVGRTNCTGTSIQYHAPCYDPPYAEIKVKPNKKYRLRLENMGTHALVRTSIDEHEYEVVDADGVPVYGPTTHEIPIASAQRYSVLIKTDKGKAGDSFWIRAAPGVACELGERKDPGLAILRYVDEHDKGGHDDPTSQPWHDLAPWDAQCVDLDQEHPLVPRNVRDAYEDPLDVHVMSSNFGAFVKPDGTVDLAFGFNNVTWRPRLFNPLLQQLENGGTVPPDTAASATFWDDGPGIIIINNLDPGPLGHPYHLHGNDFQLLARGQGSMTAEAFASWGYLKENPLRRDSFFVPGSSWAALRILTNNPGVWALHCHIGWHLSTGKLATIVVQPETIKGFEQPYDWTNLCAGQDTSAIGPSRRSINPVPRSSSEKLRDFRRRVLRRNGPRDG</sequence>
<dbReference type="InterPro" id="IPR001117">
    <property type="entry name" value="Cu-oxidase_2nd"/>
</dbReference>
<dbReference type="InterPro" id="IPR008972">
    <property type="entry name" value="Cupredoxin"/>
</dbReference>
<feature type="domain" description="Plastocyanin-like" evidence="11">
    <location>
        <begin position="532"/>
        <end position="629"/>
    </location>
</feature>
<feature type="region of interest" description="Disordered" evidence="8">
    <location>
        <begin position="52"/>
        <end position="83"/>
    </location>
</feature>
<dbReference type="PANTHER" id="PTHR11709:SF414">
    <property type="entry name" value="ADR239WP"/>
    <property type="match status" value="1"/>
</dbReference>
<dbReference type="EMBL" id="JBCAWK010000006">
    <property type="protein sequence ID" value="KAK8854564.1"/>
    <property type="molecule type" value="Genomic_DNA"/>
</dbReference>
<reference evidence="13 14" key="1">
    <citation type="journal article" date="2024" name="bioRxiv">
        <title>Comparative genomics of Cryptococcus and Kwoniella reveals pathogenesis evolution and contrasting karyotype dynamics via intercentromeric recombination or chromosome fusion.</title>
        <authorList>
            <person name="Coelho M.A."/>
            <person name="David-Palma M."/>
            <person name="Shea T."/>
            <person name="Bowers K."/>
            <person name="McGinley-Smith S."/>
            <person name="Mohammad A.W."/>
            <person name="Gnirke A."/>
            <person name="Yurkov A.M."/>
            <person name="Nowrousian M."/>
            <person name="Sun S."/>
            <person name="Cuomo C.A."/>
            <person name="Heitman J."/>
        </authorList>
    </citation>
    <scope>NUCLEOTIDE SEQUENCE [LARGE SCALE GENOMIC DNA]</scope>
    <source>
        <strain evidence="13 14">CBS 13917</strain>
    </source>
</reference>
<evidence type="ECO:0000259" key="11">
    <source>
        <dbReference type="Pfam" id="PF07731"/>
    </source>
</evidence>
<dbReference type="Pfam" id="PF07731">
    <property type="entry name" value="Cu-oxidase_2"/>
    <property type="match status" value="1"/>
</dbReference>
<evidence type="ECO:0000256" key="5">
    <source>
        <dbReference type="ARBA" id="ARBA00023157"/>
    </source>
</evidence>
<dbReference type="RefSeq" id="XP_066802802.1">
    <property type="nucleotide sequence ID" value="XM_066946410.1"/>
</dbReference>
<dbReference type="GeneID" id="92180561"/>
<dbReference type="Gene3D" id="2.60.40.420">
    <property type="entry name" value="Cupredoxins - blue copper proteins"/>
    <property type="match status" value="3"/>
</dbReference>
<comment type="similarity">
    <text evidence="2">Belongs to the multicopper oxidase family.</text>
</comment>
<feature type="compositionally biased region" description="Low complexity" evidence="8">
    <location>
        <begin position="52"/>
        <end position="63"/>
    </location>
</feature>
<evidence type="ECO:0000313" key="14">
    <source>
        <dbReference type="Proteomes" id="UP001388673"/>
    </source>
</evidence>
<feature type="domain" description="Plastocyanin-like" evidence="12">
    <location>
        <begin position="133"/>
        <end position="242"/>
    </location>
</feature>
<dbReference type="PANTHER" id="PTHR11709">
    <property type="entry name" value="MULTI-COPPER OXIDASE"/>
    <property type="match status" value="1"/>
</dbReference>
<evidence type="ECO:0000256" key="2">
    <source>
        <dbReference type="ARBA" id="ARBA00010609"/>
    </source>
</evidence>
<keyword evidence="3" id="KW-0964">Secreted</keyword>
<evidence type="ECO:0000259" key="12">
    <source>
        <dbReference type="Pfam" id="PF07732"/>
    </source>
</evidence>
<dbReference type="Pfam" id="PF00394">
    <property type="entry name" value="Cu-oxidase"/>
    <property type="match status" value="1"/>
</dbReference>
<evidence type="ECO:0000256" key="7">
    <source>
        <dbReference type="ARBA" id="ARBA00055106"/>
    </source>
</evidence>
<comment type="subcellular location">
    <subcellularLocation>
        <location evidence="1">Secreted</location>
        <location evidence="1">Cell wall</location>
    </subcellularLocation>
</comment>
<evidence type="ECO:0000256" key="8">
    <source>
        <dbReference type="SAM" id="MobiDB-lite"/>
    </source>
</evidence>
<keyword evidence="14" id="KW-1185">Reference proteome</keyword>
<evidence type="ECO:0000256" key="1">
    <source>
        <dbReference type="ARBA" id="ARBA00004191"/>
    </source>
</evidence>
<keyword evidence="4" id="KW-0186">Copper</keyword>
<feature type="chain" id="PRO_5043957001" description="Diphenol oxidase" evidence="9">
    <location>
        <begin position="23"/>
        <end position="686"/>
    </location>
</feature>
<dbReference type="AlphaFoldDB" id="A0AAW0YZA4"/>
<accession>A0AAW0YZA4</accession>
<feature type="compositionally biased region" description="Pro residues" evidence="8">
    <location>
        <begin position="66"/>
        <end position="83"/>
    </location>
</feature>
<dbReference type="InterPro" id="IPR011706">
    <property type="entry name" value="Cu-oxidase_C"/>
</dbReference>
<keyword evidence="9" id="KW-0732">Signal</keyword>
<evidence type="ECO:0000256" key="4">
    <source>
        <dbReference type="ARBA" id="ARBA00023008"/>
    </source>
</evidence>
<feature type="domain" description="Plastocyanin-like" evidence="10">
    <location>
        <begin position="256"/>
        <end position="419"/>
    </location>
</feature>
<evidence type="ECO:0008006" key="15">
    <source>
        <dbReference type="Google" id="ProtNLM"/>
    </source>
</evidence>
<comment type="caution">
    <text evidence="13">The sequence shown here is derived from an EMBL/GenBank/DDBJ whole genome shotgun (WGS) entry which is preliminary data.</text>
</comment>
<dbReference type="SUPFAM" id="SSF49503">
    <property type="entry name" value="Cupredoxins"/>
    <property type="match status" value="3"/>
</dbReference>
<dbReference type="FunFam" id="2.60.40.420:FF:000045">
    <property type="entry name" value="Laccase 2"/>
    <property type="match status" value="1"/>
</dbReference>
<keyword evidence="6" id="KW-0325">Glycoprotein</keyword>
<evidence type="ECO:0000256" key="9">
    <source>
        <dbReference type="SAM" id="SignalP"/>
    </source>
</evidence>
<dbReference type="Proteomes" id="UP001388673">
    <property type="component" value="Unassembled WGS sequence"/>
</dbReference>
<dbReference type="InterPro" id="IPR045087">
    <property type="entry name" value="Cu-oxidase_fam"/>
</dbReference>
<dbReference type="Pfam" id="PF07732">
    <property type="entry name" value="Cu-oxidase_3"/>
    <property type="match status" value="1"/>
</dbReference>
<proteinExistence type="inferred from homology"/>
<evidence type="ECO:0000256" key="3">
    <source>
        <dbReference type="ARBA" id="ARBA00022512"/>
    </source>
</evidence>
<evidence type="ECO:0000313" key="13">
    <source>
        <dbReference type="EMBL" id="KAK8854564.1"/>
    </source>
</evidence>